<dbReference type="InterPro" id="IPR044035">
    <property type="entry name" value="DUF5698"/>
</dbReference>
<evidence type="ECO:0000313" key="9">
    <source>
        <dbReference type="EMBL" id="AGB02279.1"/>
    </source>
</evidence>
<feature type="transmembrane region" description="Helical" evidence="6">
    <location>
        <begin position="44"/>
        <end position="65"/>
    </location>
</feature>
<evidence type="ECO:0000256" key="2">
    <source>
        <dbReference type="ARBA" id="ARBA00022475"/>
    </source>
</evidence>
<dbReference type="CDD" id="cd16381">
    <property type="entry name" value="YitT_C_like_1"/>
    <property type="match status" value="1"/>
</dbReference>
<dbReference type="InterPro" id="IPR022930">
    <property type="entry name" value="UPF0316"/>
</dbReference>
<dbReference type="GeneID" id="14310549"/>
<dbReference type="GO" id="GO:0005886">
    <property type="term" value="C:plasma membrane"/>
    <property type="evidence" value="ECO:0007669"/>
    <property type="project" value="UniProtKB-SubCell"/>
</dbReference>
<gene>
    <name evidence="9" type="ordered locus">Metfor_1236</name>
</gene>
<keyword evidence="10" id="KW-1185">Reference proteome</keyword>
<feature type="domain" description="DUF2179" evidence="7">
    <location>
        <begin position="123"/>
        <end position="173"/>
    </location>
</feature>
<reference evidence="9 10" key="2">
    <citation type="journal article" date="2014" name="Genome Announc.">
        <title>Complete Genome Sequence of Methanoregula formicica SMSPT, a Mesophilic Hydrogenotrophic Methanogen Isolated from a Methanogenic Upflow Anaerobic Sludge Blanket Reactor.</title>
        <authorList>
            <person name="Yamamoto K."/>
            <person name="Tamaki H."/>
            <person name="Cadillo-Quiroz H."/>
            <person name="Imachi H."/>
            <person name="Kyrpides N."/>
            <person name="Woyke T."/>
            <person name="Goodwin L."/>
            <person name="Zinder S.H."/>
            <person name="Kamagata Y."/>
            <person name="Liu W.T."/>
        </authorList>
    </citation>
    <scope>NUCLEOTIDE SEQUENCE [LARGE SCALE GENOMIC DNA]</scope>
    <source>
        <strain evidence="10">DSM 22288 / NBRC 105244 / SMSP</strain>
    </source>
</reference>
<reference evidence="10" key="1">
    <citation type="submission" date="2011-12" db="EMBL/GenBank/DDBJ databases">
        <title>Complete sequence of Methanoregula formicicum SMSP.</title>
        <authorList>
            <person name="Lucas S."/>
            <person name="Han J."/>
            <person name="Lapidus A."/>
            <person name="Cheng J.-F."/>
            <person name="Goodwin L."/>
            <person name="Pitluck S."/>
            <person name="Peters L."/>
            <person name="Ovchinnikova G."/>
            <person name="Teshima H."/>
            <person name="Detter J.C."/>
            <person name="Han C."/>
            <person name="Tapia R."/>
            <person name="Land M."/>
            <person name="Hauser L."/>
            <person name="Kyrpides N."/>
            <person name="Ivanova N."/>
            <person name="Pagani I."/>
            <person name="Imachi H."/>
            <person name="Tamaki H."/>
            <person name="Sekiguchi Y."/>
            <person name="Kamagata Y."/>
            <person name="Cadillo-Quiroz H."/>
            <person name="Zinder S."/>
            <person name="Liu W.-T."/>
            <person name="Woyke T."/>
        </authorList>
    </citation>
    <scope>NUCLEOTIDE SEQUENCE [LARGE SCALE GENOMIC DNA]</scope>
    <source>
        <strain evidence="10">DSM 22288 / NBRC 105244 / SMSP</strain>
    </source>
</reference>
<evidence type="ECO:0000313" key="10">
    <source>
        <dbReference type="Proteomes" id="UP000010824"/>
    </source>
</evidence>
<dbReference type="KEGG" id="mfo:Metfor_1236"/>
<evidence type="ECO:0000256" key="1">
    <source>
        <dbReference type="ARBA" id="ARBA00004651"/>
    </source>
</evidence>
<dbReference type="EMBL" id="CP003167">
    <property type="protein sequence ID" value="AGB02279.1"/>
    <property type="molecule type" value="Genomic_DNA"/>
</dbReference>
<dbReference type="RefSeq" id="WP_015285242.1">
    <property type="nucleotide sequence ID" value="NC_019943.1"/>
</dbReference>
<keyword evidence="3 6" id="KW-0812">Transmembrane</keyword>
<feature type="transmembrane region" description="Helical" evidence="6">
    <location>
        <begin position="71"/>
        <end position="91"/>
    </location>
</feature>
<dbReference type="PANTHER" id="PTHR40060">
    <property type="entry name" value="UPF0316 PROTEIN YEBE"/>
    <property type="match status" value="1"/>
</dbReference>
<keyword evidence="5 6" id="KW-0472">Membrane</keyword>
<dbReference type="HAMAP" id="MF_01515">
    <property type="entry name" value="UPF0316"/>
    <property type="match status" value="1"/>
</dbReference>
<sequence precursor="true">MAIPLISPELYAWVILPLLIFLARIADVSMETIRVIYISRGIKFLAPIIAFFEIIIWLLAMEVVLKDLSNIVYFMAYAFGFAAGTYVGLVIEERLSIGTVILRIVTTEESTDAIAAFLEAEHFGVTYLDARGSRGNVRMILTLVNRTDVPRITEHIEKTNPNAFFSIEDVRYVNQGVFRPRAQRSLSGIFDSLVHSHKRK</sequence>
<evidence type="ECO:0000256" key="4">
    <source>
        <dbReference type="ARBA" id="ARBA00022989"/>
    </source>
</evidence>
<comment type="subcellular location">
    <subcellularLocation>
        <location evidence="1 6">Cell membrane</location>
        <topology evidence="1 6">Multi-pass membrane protein</topology>
    </subcellularLocation>
</comment>
<dbReference type="NCBIfam" id="NF003191">
    <property type="entry name" value="PRK04164.1-2"/>
    <property type="match status" value="1"/>
</dbReference>
<feature type="transmembrane region" description="Helical" evidence="6">
    <location>
        <begin position="6"/>
        <end position="23"/>
    </location>
</feature>
<dbReference type="Pfam" id="PF18955">
    <property type="entry name" value="DUF5698"/>
    <property type="match status" value="1"/>
</dbReference>
<keyword evidence="4 6" id="KW-1133">Transmembrane helix</keyword>
<dbReference type="Proteomes" id="UP000010824">
    <property type="component" value="Chromosome"/>
</dbReference>
<feature type="domain" description="DUF5698" evidence="8">
    <location>
        <begin position="32"/>
        <end position="88"/>
    </location>
</feature>
<evidence type="ECO:0000256" key="3">
    <source>
        <dbReference type="ARBA" id="ARBA00022692"/>
    </source>
</evidence>
<keyword evidence="2 6" id="KW-1003">Cell membrane</keyword>
<dbReference type="AlphaFoldDB" id="L0HGT5"/>
<dbReference type="Gene3D" id="3.30.70.120">
    <property type="match status" value="1"/>
</dbReference>
<dbReference type="Pfam" id="PF10035">
    <property type="entry name" value="DUF2179"/>
    <property type="match status" value="1"/>
</dbReference>
<proteinExistence type="inferred from homology"/>
<name>L0HGT5_METFS</name>
<evidence type="ECO:0000256" key="5">
    <source>
        <dbReference type="ARBA" id="ARBA00023136"/>
    </source>
</evidence>
<dbReference type="InParanoid" id="L0HGT5"/>
<dbReference type="STRING" id="593750.Metfor_1236"/>
<evidence type="ECO:0000256" key="6">
    <source>
        <dbReference type="HAMAP-Rule" id="MF_01515"/>
    </source>
</evidence>
<dbReference type="InterPro" id="IPR015867">
    <property type="entry name" value="N-reg_PII/ATP_PRibTrfase_C"/>
</dbReference>
<evidence type="ECO:0000259" key="8">
    <source>
        <dbReference type="Pfam" id="PF18955"/>
    </source>
</evidence>
<comment type="similarity">
    <text evidence="6">Belongs to the UPF0316 family.</text>
</comment>
<evidence type="ECO:0000259" key="7">
    <source>
        <dbReference type="Pfam" id="PF10035"/>
    </source>
</evidence>
<dbReference type="InterPro" id="IPR019264">
    <property type="entry name" value="DUF2179"/>
</dbReference>
<accession>L0HGT5</accession>
<dbReference type="PANTHER" id="PTHR40060:SF1">
    <property type="entry name" value="UPF0316 PROTEIN YEBE"/>
    <property type="match status" value="1"/>
</dbReference>
<dbReference type="OrthoDB" id="146491at2157"/>
<organism evidence="9 10">
    <name type="scientific">Methanoregula formicica (strain DSM 22288 / NBRC 105244 / SMSP)</name>
    <dbReference type="NCBI Taxonomy" id="593750"/>
    <lineage>
        <taxon>Archaea</taxon>
        <taxon>Methanobacteriati</taxon>
        <taxon>Methanobacteriota</taxon>
        <taxon>Stenosarchaea group</taxon>
        <taxon>Methanomicrobia</taxon>
        <taxon>Methanomicrobiales</taxon>
        <taxon>Methanoregulaceae</taxon>
        <taxon>Methanoregula</taxon>
    </lineage>
</organism>
<dbReference type="HOGENOM" id="CLU_106166_0_0_2"/>
<dbReference type="eggNOG" id="arCOG06902">
    <property type="taxonomic scope" value="Archaea"/>
</dbReference>
<protein>
    <recommendedName>
        <fullName evidence="6">UPF0316 protein Metfor_1236</fullName>
    </recommendedName>
</protein>